<dbReference type="InterPro" id="IPR058353">
    <property type="entry name" value="DUF8040"/>
</dbReference>
<accession>A0A1R3J6B5</accession>
<dbReference type="Pfam" id="PF26138">
    <property type="entry name" value="DUF8040"/>
    <property type="match status" value="1"/>
</dbReference>
<reference evidence="6 7" key="1">
    <citation type="submission" date="2013-09" db="EMBL/GenBank/DDBJ databases">
        <title>Corchorus capsularis genome sequencing.</title>
        <authorList>
            <person name="Alam M."/>
            <person name="Haque M.S."/>
            <person name="Islam M.S."/>
            <person name="Emdad E.M."/>
            <person name="Islam M.M."/>
            <person name="Ahmed B."/>
            <person name="Halim A."/>
            <person name="Hossen Q.M.M."/>
            <person name="Hossain M.Z."/>
            <person name="Ahmed R."/>
            <person name="Khan M.M."/>
            <person name="Islam R."/>
            <person name="Rashid M.M."/>
            <person name="Khan S.A."/>
            <person name="Rahman M.S."/>
            <person name="Alam M."/>
        </authorList>
    </citation>
    <scope>NUCLEOTIDE SEQUENCE [LARGE SCALE GENOMIC DNA]</scope>
    <source>
        <strain evidence="7">cv. CVL-1</strain>
        <tissue evidence="6">Whole seedling</tissue>
    </source>
</reference>
<dbReference type="CDD" id="cd10527">
    <property type="entry name" value="SET_LSMT"/>
    <property type="match status" value="1"/>
</dbReference>
<comment type="caution">
    <text evidence="6">The sequence shown here is derived from an EMBL/GenBank/DDBJ whole genome shotgun (WGS) entry which is preliminary data.</text>
</comment>
<dbReference type="OMA" id="IATIPKQ"/>
<gene>
    <name evidence="6" type="ORF">CCACVL1_07390</name>
</gene>
<keyword evidence="3" id="KW-0949">S-adenosyl-L-methionine</keyword>
<dbReference type="PROSITE" id="PS50280">
    <property type="entry name" value="SET"/>
    <property type="match status" value="1"/>
</dbReference>
<keyword evidence="1" id="KW-0489">Methyltransferase</keyword>
<dbReference type="STRING" id="210143.A0A1R3J6B5"/>
<dbReference type="EMBL" id="AWWV01008463">
    <property type="protein sequence ID" value="OMO90354.1"/>
    <property type="molecule type" value="Genomic_DNA"/>
</dbReference>
<evidence type="ECO:0000256" key="3">
    <source>
        <dbReference type="ARBA" id="ARBA00022691"/>
    </source>
</evidence>
<evidence type="ECO:0000313" key="6">
    <source>
        <dbReference type="EMBL" id="OMO90354.1"/>
    </source>
</evidence>
<dbReference type="GO" id="GO:0032259">
    <property type="term" value="P:methylation"/>
    <property type="evidence" value="ECO:0007669"/>
    <property type="project" value="UniProtKB-KW"/>
</dbReference>
<keyword evidence="7" id="KW-1185">Reference proteome</keyword>
<proteinExistence type="predicted"/>
<dbReference type="PANTHER" id="PTHR13271:SF34">
    <property type="entry name" value="N-LYSINE METHYLTRANSFERASE SETD6"/>
    <property type="match status" value="1"/>
</dbReference>
<dbReference type="GO" id="GO:0016279">
    <property type="term" value="F:protein-lysine N-methyltransferase activity"/>
    <property type="evidence" value="ECO:0007669"/>
    <property type="project" value="TreeGrafter"/>
</dbReference>
<feature type="compositionally biased region" description="Polar residues" evidence="4">
    <location>
        <begin position="499"/>
        <end position="530"/>
    </location>
</feature>
<dbReference type="Gramene" id="OMO90354">
    <property type="protein sequence ID" value="OMO90354"/>
    <property type="gene ID" value="CCACVL1_07390"/>
</dbReference>
<evidence type="ECO:0000256" key="1">
    <source>
        <dbReference type="ARBA" id="ARBA00022603"/>
    </source>
</evidence>
<dbReference type="Proteomes" id="UP000188268">
    <property type="component" value="Unassembled WGS sequence"/>
</dbReference>
<name>A0A1R3J6B5_COCAP</name>
<dbReference type="InterPro" id="IPR050600">
    <property type="entry name" value="SETD3_SETD6_MTase"/>
</dbReference>
<keyword evidence="2" id="KW-0808">Transferase</keyword>
<dbReference type="AlphaFoldDB" id="A0A1R3J6B5"/>
<dbReference type="SUPFAM" id="SSF82199">
    <property type="entry name" value="SET domain"/>
    <property type="match status" value="2"/>
</dbReference>
<organism evidence="6 7">
    <name type="scientific">Corchorus capsularis</name>
    <name type="common">Jute</name>
    <dbReference type="NCBI Taxonomy" id="210143"/>
    <lineage>
        <taxon>Eukaryota</taxon>
        <taxon>Viridiplantae</taxon>
        <taxon>Streptophyta</taxon>
        <taxon>Embryophyta</taxon>
        <taxon>Tracheophyta</taxon>
        <taxon>Spermatophyta</taxon>
        <taxon>Magnoliopsida</taxon>
        <taxon>eudicotyledons</taxon>
        <taxon>Gunneridae</taxon>
        <taxon>Pentapetalae</taxon>
        <taxon>rosids</taxon>
        <taxon>malvids</taxon>
        <taxon>Malvales</taxon>
        <taxon>Malvaceae</taxon>
        <taxon>Grewioideae</taxon>
        <taxon>Apeibeae</taxon>
        <taxon>Corchorus</taxon>
    </lineage>
</organism>
<evidence type="ECO:0000256" key="4">
    <source>
        <dbReference type="SAM" id="MobiDB-lite"/>
    </source>
</evidence>
<evidence type="ECO:0000313" key="7">
    <source>
        <dbReference type="Proteomes" id="UP000188268"/>
    </source>
</evidence>
<sequence length="761" mass="85258">MSVDPSATMNYVDDEASSGSGDDVNLVDGHNKRQSMTPSGSGRRKRSRKATGDAIVDAMLEIAAASKMRASAIMKNEDRFSISKCIKVLDEMQDKSTGMDDLDLELDEMELVAAAAGYYYYNSITRQTRCNSSPSGSGFMNELLEGPDDQCREMLRMDKHVFHKLCNTLRHRGMLRDTAGVMIEEQLAIFLNIVGHNERNRVIQERFQHSGETISRHFNNVLKAIKSLSREFLQPPNMETPPEILNSNRFYPYFKLKKLTPSKVAPPMASRRLRAFKRWMKSQGFEWSDALEFTDCPEQGISVRALCDLKEGDVVAKIPKAACLTIKTSGAREMIESAGLDGSLGLAVALMYEKSLGQDSPWAGYLQLLPRQECLPLVWTLGEVDSLLCGTELHKTIKEDKAIIYEDWKENILPIVNSAPLIDPNYFSVEEYFAAKSLIASRSFEIDEYHGSGMVPLADLFNHKTGAEDVHFTSSHQQSDDDDDDDDDDAVSDNSDNNKLSTNCGLENKASDTTATVEENSFIPSDSDTSSAFGDDPMMLEMIMVRDVKSGVEVFNTYGLVGNAALLHRYGFTEPDNPFDIVNIDLELVLKWGCSLFSSRYCRARLALWRRLDYSGCISDDSEYFEISSEGEPQMELLTLLYIMLLPDDAYHKLDTSICTADKANGIIGMILSEKHDISWERSSEIGKDLLLTEKVCSALMALADTRESLYGSNSINDDMEAQKRCGIKERKLYHSLALRVSERRILEKLRTYATAGAKKF</sequence>
<protein>
    <recommendedName>
        <fullName evidence="5">SET domain-containing protein</fullName>
    </recommendedName>
</protein>
<evidence type="ECO:0000259" key="5">
    <source>
        <dbReference type="PROSITE" id="PS50280"/>
    </source>
</evidence>
<dbReference type="GO" id="GO:0005634">
    <property type="term" value="C:nucleus"/>
    <property type="evidence" value="ECO:0007669"/>
    <property type="project" value="TreeGrafter"/>
</dbReference>
<dbReference type="InterPro" id="IPR001214">
    <property type="entry name" value="SET_dom"/>
</dbReference>
<feature type="region of interest" description="Disordered" evidence="4">
    <location>
        <begin position="471"/>
        <end position="530"/>
    </location>
</feature>
<feature type="compositionally biased region" description="Acidic residues" evidence="4">
    <location>
        <begin position="480"/>
        <end position="491"/>
    </location>
</feature>
<dbReference type="InterPro" id="IPR046341">
    <property type="entry name" value="SET_dom_sf"/>
</dbReference>
<dbReference type="Gene3D" id="3.90.1420.10">
    <property type="entry name" value="Rubisco LSMT, substrate-binding domain"/>
    <property type="match status" value="1"/>
</dbReference>
<dbReference type="PANTHER" id="PTHR13271">
    <property type="entry name" value="UNCHARACTERIZED PUTATIVE METHYLTRANSFERASE"/>
    <property type="match status" value="1"/>
</dbReference>
<dbReference type="Gene3D" id="3.90.1410.10">
    <property type="entry name" value="set domain protein methyltransferase, domain 1"/>
    <property type="match status" value="1"/>
</dbReference>
<dbReference type="InterPro" id="IPR036464">
    <property type="entry name" value="Rubisco_LSMT_subst-bd_sf"/>
</dbReference>
<feature type="region of interest" description="Disordered" evidence="4">
    <location>
        <begin position="1"/>
        <end position="50"/>
    </location>
</feature>
<dbReference type="OrthoDB" id="441812at2759"/>
<evidence type="ECO:0000256" key="2">
    <source>
        <dbReference type="ARBA" id="ARBA00022679"/>
    </source>
</evidence>
<feature type="domain" description="SET" evidence="5">
    <location>
        <begin position="289"/>
        <end position="559"/>
    </location>
</feature>